<dbReference type="AlphaFoldDB" id="A0A0E9RXR5"/>
<name>A0A0E9RXR5_ANGAN</name>
<sequence>MRFFYTPGARCPGRLLRNTCSEISLTRL</sequence>
<protein>
    <submittedName>
        <fullName evidence="1">Uncharacterized protein</fullName>
    </submittedName>
</protein>
<reference evidence="1" key="2">
    <citation type="journal article" date="2015" name="Fish Shellfish Immunol.">
        <title>Early steps in the European eel (Anguilla anguilla)-Vibrio vulnificus interaction in the gills: Role of the RtxA13 toxin.</title>
        <authorList>
            <person name="Callol A."/>
            <person name="Pajuelo D."/>
            <person name="Ebbesson L."/>
            <person name="Teles M."/>
            <person name="MacKenzie S."/>
            <person name="Amaro C."/>
        </authorList>
    </citation>
    <scope>NUCLEOTIDE SEQUENCE</scope>
</reference>
<evidence type="ECO:0000313" key="1">
    <source>
        <dbReference type="EMBL" id="JAH33657.1"/>
    </source>
</evidence>
<accession>A0A0E9RXR5</accession>
<proteinExistence type="predicted"/>
<reference evidence="1" key="1">
    <citation type="submission" date="2014-11" db="EMBL/GenBank/DDBJ databases">
        <authorList>
            <person name="Amaro Gonzalez C."/>
        </authorList>
    </citation>
    <scope>NUCLEOTIDE SEQUENCE</scope>
</reference>
<dbReference type="EMBL" id="GBXM01074920">
    <property type="protein sequence ID" value="JAH33657.1"/>
    <property type="molecule type" value="Transcribed_RNA"/>
</dbReference>
<organism evidence="1">
    <name type="scientific">Anguilla anguilla</name>
    <name type="common">European freshwater eel</name>
    <name type="synonym">Muraena anguilla</name>
    <dbReference type="NCBI Taxonomy" id="7936"/>
    <lineage>
        <taxon>Eukaryota</taxon>
        <taxon>Metazoa</taxon>
        <taxon>Chordata</taxon>
        <taxon>Craniata</taxon>
        <taxon>Vertebrata</taxon>
        <taxon>Euteleostomi</taxon>
        <taxon>Actinopterygii</taxon>
        <taxon>Neopterygii</taxon>
        <taxon>Teleostei</taxon>
        <taxon>Anguilliformes</taxon>
        <taxon>Anguillidae</taxon>
        <taxon>Anguilla</taxon>
    </lineage>
</organism>